<accession>A0A9P6VLZ3</accession>
<dbReference type="Pfam" id="PF26639">
    <property type="entry name" value="Het-6_barrel"/>
    <property type="match status" value="1"/>
</dbReference>
<dbReference type="InterPro" id="IPR052895">
    <property type="entry name" value="HetReg/Transcr_Mod"/>
</dbReference>
<comment type="caution">
    <text evidence="3">The sequence shown here is derived from an EMBL/GenBank/DDBJ whole genome shotgun (WGS) entry which is preliminary data.</text>
</comment>
<organism evidence="3 4">
    <name type="scientific">Hyphodiscus hymeniophilus</name>
    <dbReference type="NCBI Taxonomy" id="353542"/>
    <lineage>
        <taxon>Eukaryota</taxon>
        <taxon>Fungi</taxon>
        <taxon>Dikarya</taxon>
        <taxon>Ascomycota</taxon>
        <taxon>Pezizomycotina</taxon>
        <taxon>Leotiomycetes</taxon>
        <taxon>Helotiales</taxon>
        <taxon>Hyphodiscaceae</taxon>
        <taxon>Hyphodiscus</taxon>
    </lineage>
</organism>
<dbReference type="InterPro" id="IPR010730">
    <property type="entry name" value="HET"/>
</dbReference>
<evidence type="ECO:0000256" key="1">
    <source>
        <dbReference type="SAM" id="MobiDB-lite"/>
    </source>
</evidence>
<dbReference type="PANTHER" id="PTHR24148">
    <property type="entry name" value="ANKYRIN REPEAT DOMAIN-CONTAINING PROTEIN 39 HOMOLOG-RELATED"/>
    <property type="match status" value="1"/>
</dbReference>
<dbReference type="OrthoDB" id="3477286at2759"/>
<feature type="compositionally biased region" description="Basic and acidic residues" evidence="1">
    <location>
        <begin position="117"/>
        <end position="131"/>
    </location>
</feature>
<dbReference type="PANTHER" id="PTHR24148:SF64">
    <property type="entry name" value="HETEROKARYON INCOMPATIBILITY DOMAIN-CONTAINING PROTEIN"/>
    <property type="match status" value="1"/>
</dbReference>
<reference evidence="3" key="1">
    <citation type="submission" date="2019-07" db="EMBL/GenBank/DDBJ databases">
        <title>Hyphodiscus hymeniophilus genome sequencing and assembly.</title>
        <authorList>
            <person name="Kramer G."/>
            <person name="Nodwell J."/>
        </authorList>
    </citation>
    <scope>NUCLEOTIDE SEQUENCE</scope>
    <source>
        <strain evidence="3">ATCC 34498</strain>
    </source>
</reference>
<protein>
    <submittedName>
        <fullName evidence="3">Heterokaryon incompatibility protein</fullName>
    </submittedName>
</protein>
<gene>
    <name evidence="3" type="ORF">D0Z07_2960</name>
</gene>
<dbReference type="Pfam" id="PF06985">
    <property type="entry name" value="HET"/>
    <property type="match status" value="1"/>
</dbReference>
<name>A0A9P6VLZ3_9HELO</name>
<dbReference type="AlphaFoldDB" id="A0A9P6VLZ3"/>
<evidence type="ECO:0000313" key="4">
    <source>
        <dbReference type="Proteomes" id="UP000785200"/>
    </source>
</evidence>
<feature type="domain" description="Heterokaryon incompatibility" evidence="2">
    <location>
        <begin position="226"/>
        <end position="370"/>
    </location>
</feature>
<evidence type="ECO:0000313" key="3">
    <source>
        <dbReference type="EMBL" id="KAG0650483.1"/>
    </source>
</evidence>
<dbReference type="EMBL" id="VNKQ01000006">
    <property type="protein sequence ID" value="KAG0650483.1"/>
    <property type="molecule type" value="Genomic_DNA"/>
</dbReference>
<feature type="compositionally biased region" description="Basic residues" evidence="1">
    <location>
        <begin position="98"/>
        <end position="110"/>
    </location>
</feature>
<feature type="region of interest" description="Disordered" evidence="1">
    <location>
        <begin position="87"/>
        <end position="181"/>
    </location>
</feature>
<feature type="region of interest" description="Disordered" evidence="1">
    <location>
        <begin position="1"/>
        <end position="47"/>
    </location>
</feature>
<feature type="compositionally biased region" description="Acidic residues" evidence="1">
    <location>
        <begin position="33"/>
        <end position="43"/>
    </location>
</feature>
<sequence>MAADADANIDPQLGDSQAQPPQPQGLPSRPLENAEDDSDDEDGASEKRRKLNLWKCRQCREARKKCLPEGRVWPQKCDRCLQHRPDALDCSEPELNNRKRGKNVVRRSKARSTPDIQEPRRNVRDLHRDEVGDGDESLPDAPLLVIDRPGPQPVLPRGIKRELPGSPKPVIEPQQPTSVKEDFPPSVYLPLKDGEFRVLLLAPAARLADPVVFSFVTVSRSEPLEYEAVSYLWGGNDLQQDMKDVELRDPQQRRYFKSTKRTLYLALQNLRHNKHPRPFWVDALCINRNDVVEKNRQIAMKRYIFHKATNLCFWLGDDASSKVALDFVEQVLDLTGVGKLVRDNAAVEQWVAFVTLLKNPVFSRLWLVQEVAVARKATLHCGQTAKYFGDLVEAVSTFVSLRAEITLLFRRNQKNCKILTDRKMTIAERFIDISTNALRVSSTGKVQRLLSLEGLVSQLSDLSSGSPLDRIYAVLALAKDGPTLVNETLMEYPKDTPDNGALRIDYDKSIREVYQDFVIHAIEKSKSLDIICRHWASSVSEKDARLPTWVRPLQSFLQPPFENSPDRTAADSLVGLPDHTYYHASRGTLAKFRVVPWAPNDEGDSVRTMFDEQDRYPGEAKSLIVRGRYIDTISKLGPRASEGIILYEWLELGGCTAGGETVPENFWRTLVADRGPNGSNVPSWYRRAFLYCLTHLTPTGDINTNRLIAESEMDESSLVVDFLQRIQSVIWNRKFLVSKSNNWLGLAPMAAQPEDLICILYGCSVPVVLRPTETIYGDRYYQLVGECYVHGMMDGEAVETAMDDGVDFELK</sequence>
<evidence type="ECO:0000259" key="2">
    <source>
        <dbReference type="Pfam" id="PF06985"/>
    </source>
</evidence>
<proteinExistence type="predicted"/>
<keyword evidence="4" id="KW-1185">Reference proteome</keyword>
<dbReference type="Proteomes" id="UP000785200">
    <property type="component" value="Unassembled WGS sequence"/>
</dbReference>